<dbReference type="PANTHER" id="PTHR30003">
    <property type="entry name" value="L-LACTATE PERMEASE"/>
    <property type="match status" value="1"/>
</dbReference>
<evidence type="ECO:0000313" key="13">
    <source>
        <dbReference type="Proteomes" id="UP000524535"/>
    </source>
</evidence>
<feature type="transmembrane region" description="Helical" evidence="8">
    <location>
        <begin position="69"/>
        <end position="92"/>
    </location>
</feature>
<evidence type="ECO:0000313" key="9">
    <source>
        <dbReference type="EMBL" id="MBB4349936.1"/>
    </source>
</evidence>
<evidence type="ECO:0000256" key="3">
    <source>
        <dbReference type="ARBA" id="ARBA00022448"/>
    </source>
</evidence>
<sequence>MFQQVYDPVAQSLGLSSLFAALPLLTMFVMLGGFRLSPQLSGLCSLIVAMGVAIIIYGMPVSVAANSALYGAAFSILPIILIIINAIWIHNMMVKSGYFDILRRSFGVISTDLRVQSIIIAFCFGGLLEALAGAGTPIAIAGVMMVAIGMDPLKAALCALVADTAPVAFGALGVPITTLAAVSGLPYDELGAIIGRQTPILAMFIPLILVWIVDGGRGLRQTWLPALVAGFAYAVTQFVSSSWISVPLTDVLGALAGAAALVAFLQVWKPKETVECAIVNEGENSKIPFNSRSVSIAFLPYVAIIVIFTLSQLGPIAQALSAGVSKFAWPGLAIVNPTGGAIGTSLSLPWLPGTATLLGVAGLFSMPFLKVSGGEAVQTYGATLKQLKWAIPTVLCVLAVAFVMNFSGQTITLGRWLATTGHAFAFLSPAIGWIGVAITGSDNSANALFGALQVAAAHETGLSPSLLAAANSSGGVLGKMISPQSLTIGAAAVGIIGREGDIFRKTLPWSIALTLVLCAIVYLQTTPVLSWMLP</sequence>
<evidence type="ECO:0000256" key="1">
    <source>
        <dbReference type="ARBA" id="ARBA00004651"/>
    </source>
</evidence>
<protein>
    <recommendedName>
        <fullName evidence="8">L-lactate permease</fullName>
    </recommendedName>
</protein>
<keyword evidence="6 8" id="KW-1133">Transmembrane helix</keyword>
<feature type="transmembrane region" description="Helical" evidence="8">
    <location>
        <begin position="12"/>
        <end position="31"/>
    </location>
</feature>
<accession>A0A7W6V0Z3</accession>
<dbReference type="Proteomes" id="UP000576087">
    <property type="component" value="Unassembled WGS sequence"/>
</dbReference>
<evidence type="ECO:0000256" key="6">
    <source>
        <dbReference type="ARBA" id="ARBA00022989"/>
    </source>
</evidence>
<evidence type="ECO:0000256" key="5">
    <source>
        <dbReference type="ARBA" id="ARBA00022692"/>
    </source>
</evidence>
<dbReference type="InterPro" id="IPR003804">
    <property type="entry name" value="Lactate_perm"/>
</dbReference>
<comment type="caution">
    <text evidence="11">The sequence shown here is derived from an EMBL/GenBank/DDBJ whole genome shotgun (WGS) entry which is preliminary data.</text>
</comment>
<feature type="transmembrane region" description="Helical" evidence="8">
    <location>
        <begin position="224"/>
        <end position="245"/>
    </location>
</feature>
<keyword evidence="3 8" id="KW-0813">Transport</keyword>
<dbReference type="GO" id="GO:0015129">
    <property type="term" value="F:lactate transmembrane transporter activity"/>
    <property type="evidence" value="ECO:0007669"/>
    <property type="project" value="UniProtKB-UniRule"/>
</dbReference>
<evidence type="ECO:0000313" key="14">
    <source>
        <dbReference type="Proteomes" id="UP000576087"/>
    </source>
</evidence>
<evidence type="ECO:0000256" key="7">
    <source>
        <dbReference type="ARBA" id="ARBA00023136"/>
    </source>
</evidence>
<feature type="transmembrane region" description="Helical" evidence="8">
    <location>
        <begin position="289"/>
        <end position="310"/>
    </location>
</feature>
<feature type="transmembrane region" description="Helical" evidence="8">
    <location>
        <begin position="193"/>
        <end position="212"/>
    </location>
</feature>
<dbReference type="NCBIfam" id="TIGR00795">
    <property type="entry name" value="lctP"/>
    <property type="match status" value="1"/>
</dbReference>
<dbReference type="AlphaFoldDB" id="A0A7W6V0Z3"/>
<dbReference type="GO" id="GO:0015295">
    <property type="term" value="F:solute:proton symporter activity"/>
    <property type="evidence" value="ECO:0007669"/>
    <property type="project" value="TreeGrafter"/>
</dbReference>
<evidence type="ECO:0000256" key="4">
    <source>
        <dbReference type="ARBA" id="ARBA00022475"/>
    </source>
</evidence>
<dbReference type="Proteomes" id="UP000524535">
    <property type="component" value="Unassembled WGS sequence"/>
</dbReference>
<organism evidence="11 14">
    <name type="scientific">Aliirhizobium cellulosilyticum</name>
    <dbReference type="NCBI Taxonomy" id="393664"/>
    <lineage>
        <taxon>Bacteria</taxon>
        <taxon>Pseudomonadati</taxon>
        <taxon>Pseudomonadota</taxon>
        <taxon>Alphaproteobacteria</taxon>
        <taxon>Hyphomicrobiales</taxon>
        <taxon>Rhizobiaceae</taxon>
        <taxon>Aliirhizobium</taxon>
    </lineage>
</organism>
<comment type="similarity">
    <text evidence="2 8">Belongs to the lactate permease family.</text>
</comment>
<dbReference type="PANTHER" id="PTHR30003:SF0">
    <property type="entry name" value="GLYCOLATE PERMEASE GLCA-RELATED"/>
    <property type="match status" value="1"/>
</dbReference>
<evidence type="ECO:0000256" key="2">
    <source>
        <dbReference type="ARBA" id="ARBA00010100"/>
    </source>
</evidence>
<dbReference type="RefSeq" id="WP_183826063.1">
    <property type="nucleotide sequence ID" value="NZ_JACIGW010000004.1"/>
</dbReference>
<feature type="transmembrane region" description="Helical" evidence="8">
    <location>
        <begin position="113"/>
        <end position="132"/>
    </location>
</feature>
<evidence type="ECO:0000256" key="8">
    <source>
        <dbReference type="RuleBase" id="RU365092"/>
    </source>
</evidence>
<evidence type="ECO:0000313" key="11">
    <source>
        <dbReference type="EMBL" id="MBB4447948.1"/>
    </source>
</evidence>
<feature type="transmembrane region" description="Helical" evidence="8">
    <location>
        <begin position="167"/>
        <end position="187"/>
    </location>
</feature>
<evidence type="ECO:0000313" key="10">
    <source>
        <dbReference type="EMBL" id="MBB4413115.1"/>
    </source>
</evidence>
<keyword evidence="5 8" id="KW-0812">Transmembrane</keyword>
<feature type="transmembrane region" description="Helical" evidence="8">
    <location>
        <begin position="389"/>
        <end position="407"/>
    </location>
</feature>
<dbReference type="GO" id="GO:0005886">
    <property type="term" value="C:plasma membrane"/>
    <property type="evidence" value="ECO:0007669"/>
    <property type="project" value="UniProtKB-SubCell"/>
</dbReference>
<keyword evidence="4" id="KW-1003">Cell membrane</keyword>
<keyword evidence="13" id="KW-1185">Reference proteome</keyword>
<feature type="transmembrane region" description="Helical" evidence="8">
    <location>
        <begin position="348"/>
        <end position="369"/>
    </location>
</feature>
<proteinExistence type="inferred from homology"/>
<dbReference type="EMBL" id="JACIGW010000004">
    <property type="protein sequence ID" value="MBB4349936.1"/>
    <property type="molecule type" value="Genomic_DNA"/>
</dbReference>
<comment type="subcellular location">
    <subcellularLocation>
        <location evidence="8">Cell inner membrane</location>
        <topology evidence="8">Multi-pass membrane protein</topology>
    </subcellularLocation>
    <subcellularLocation>
        <location evidence="1">Cell membrane</location>
        <topology evidence="1">Multi-pass membrane protein</topology>
    </subcellularLocation>
</comment>
<feature type="transmembrane region" description="Helical" evidence="8">
    <location>
        <begin position="251"/>
        <end position="268"/>
    </location>
</feature>
<reference evidence="12 13" key="1">
    <citation type="submission" date="2020-08" db="EMBL/GenBank/DDBJ databases">
        <title>Genomic Encyclopedia of Type Strains, Phase IV (KMG-V): Genome sequencing to study the core and pangenomes of soil and plant-associated prokaryotes.</title>
        <authorList>
            <person name="Whitman W."/>
        </authorList>
    </citation>
    <scope>NUCLEOTIDE SEQUENCE [LARGE SCALE GENOMIC DNA]</scope>
    <source>
        <strain evidence="10 13">SEMIA 444</strain>
        <strain evidence="9 12">SEMIA 448</strain>
        <strain evidence="11 14">SEMIA 452</strain>
    </source>
</reference>
<evidence type="ECO:0000313" key="12">
    <source>
        <dbReference type="Proteomes" id="UP000520770"/>
    </source>
</evidence>
<dbReference type="EMBL" id="JACIHM010000005">
    <property type="protein sequence ID" value="MBB4447948.1"/>
    <property type="molecule type" value="Genomic_DNA"/>
</dbReference>
<dbReference type="Pfam" id="PF02652">
    <property type="entry name" value="Lactate_perm"/>
    <property type="match status" value="1"/>
</dbReference>
<feature type="transmembrane region" description="Helical" evidence="8">
    <location>
        <begin position="43"/>
        <end position="63"/>
    </location>
</feature>
<comment type="function">
    <text evidence="8">Uptake of L-lactate across the membrane. Can also transport D-lactate and glycolate.</text>
</comment>
<feature type="transmembrane region" description="Helical" evidence="8">
    <location>
        <begin position="507"/>
        <end position="525"/>
    </location>
</feature>
<keyword evidence="8" id="KW-0997">Cell inner membrane</keyword>
<dbReference type="EMBL" id="JACIGY010000005">
    <property type="protein sequence ID" value="MBB4413115.1"/>
    <property type="molecule type" value="Genomic_DNA"/>
</dbReference>
<name>A0A7W6V0Z3_9HYPH</name>
<dbReference type="Proteomes" id="UP000520770">
    <property type="component" value="Unassembled WGS sequence"/>
</dbReference>
<keyword evidence="7 8" id="KW-0472">Membrane</keyword>
<gene>
    <name evidence="10" type="ORF">GGE31_003641</name>
    <name evidence="9" type="ORF">GGE33_003699</name>
    <name evidence="11" type="ORF">GGE35_003783</name>
</gene>